<dbReference type="Gene3D" id="3.50.50.60">
    <property type="entry name" value="FAD/NAD(P)-binding domain"/>
    <property type="match status" value="1"/>
</dbReference>
<evidence type="ECO:0000256" key="4">
    <source>
        <dbReference type="ARBA" id="ARBA00023004"/>
    </source>
</evidence>
<evidence type="ECO:0000256" key="6">
    <source>
        <dbReference type="SAM" id="SignalP"/>
    </source>
</evidence>
<sequence>MKVNSYFIWVCCFLACFSLRSQTSSAQLLVIGGGASGTAAAIQASRSGINTIIIEKTPWLGGMLTAAGVSAIDGNHNMPSGIWGEFRSELYDYYGGPKAVETGWVSNTLFEPSVGNEILQKMAGNPDLKIMFETEFKNIRREGEEWIVTAKKGRKEIQITAQIVIDGTELGDVAAALKIPYSIGMDSKEMTAESIAPAESNNIIQDLTYVATLKDYGEGKDMTIKMPVNYSPAEFECACDINDPKGTTAKGSSCWTMLQYGRLPNNKYMINWPNCGNDYYLNLIEEGTEKREVLYEEAKQQTLRFIYFIQDELGFRNLGLAKNEYPTKDDLPMIPYHRESRRIHGKVRLTAEHMKSPFDQDKPLYRTGIAVGDYPIDHHHDKNDNAPEIDFINYKIPSYNVPIGALIPETHDNIIIAEKSISVSNIANGATRLQPVVLGIGQAAGAIATIAIQNGVSTKEINIRKVQELLVNSSAYIIPYYDIKPENPHFELIQKIGATGILRGTGIPYKWANQTWFYPDQPISQYKLLIGLKDIYPQLHSEHGSGELITLGKLIEWMKLIDSDIESTTLPEEVKDLKNNSVLTRLEVALIINHYLDPFNIEIDFKGKINPNN</sequence>
<evidence type="ECO:0000313" key="8">
    <source>
        <dbReference type="Proteomes" id="UP000298616"/>
    </source>
</evidence>
<gene>
    <name evidence="7" type="ORF">DCC35_19500</name>
</gene>
<keyword evidence="6" id="KW-0732">Signal</keyword>
<feature type="chain" id="PRO_5020522172" evidence="6">
    <location>
        <begin position="27"/>
        <end position="613"/>
    </location>
</feature>
<dbReference type="EMBL" id="CP028923">
    <property type="protein sequence ID" value="QCK16761.1"/>
    <property type="molecule type" value="Genomic_DNA"/>
</dbReference>
<keyword evidence="1" id="KW-0004">4Fe-4S</keyword>
<dbReference type="PANTHER" id="PTHR43498:SF1">
    <property type="entry name" value="COB--COM HETERODISULFIDE REDUCTASE IRON-SULFUR SUBUNIT A"/>
    <property type="match status" value="1"/>
</dbReference>
<dbReference type="Pfam" id="PF12831">
    <property type="entry name" value="FAD_oxidored"/>
    <property type="match status" value="1"/>
</dbReference>
<dbReference type="OrthoDB" id="668499at2"/>
<keyword evidence="5" id="KW-0411">Iron-sulfur</keyword>
<dbReference type="KEGG" id="fpf:DCC35_19500"/>
<dbReference type="RefSeq" id="WP_137092354.1">
    <property type="nucleotide sequence ID" value="NZ_CP028923.1"/>
</dbReference>
<dbReference type="Proteomes" id="UP000298616">
    <property type="component" value="Chromosome"/>
</dbReference>
<dbReference type="InterPro" id="IPR036188">
    <property type="entry name" value="FAD/NAD-bd_sf"/>
</dbReference>
<evidence type="ECO:0000256" key="5">
    <source>
        <dbReference type="ARBA" id="ARBA00023014"/>
    </source>
</evidence>
<keyword evidence="3" id="KW-0560">Oxidoreductase</keyword>
<dbReference type="PANTHER" id="PTHR43498">
    <property type="entry name" value="FERREDOXIN:COB-COM HETERODISULFIDE REDUCTASE SUBUNIT A"/>
    <property type="match status" value="1"/>
</dbReference>
<evidence type="ECO:0000313" key="7">
    <source>
        <dbReference type="EMBL" id="QCK16761.1"/>
    </source>
</evidence>
<protein>
    <submittedName>
        <fullName evidence="7">FAD-dependent oxidoreductase</fullName>
    </submittedName>
</protein>
<evidence type="ECO:0000256" key="1">
    <source>
        <dbReference type="ARBA" id="ARBA00022485"/>
    </source>
</evidence>
<keyword evidence="2" id="KW-0479">Metal-binding</keyword>
<dbReference type="InterPro" id="IPR039650">
    <property type="entry name" value="HdrA-like"/>
</dbReference>
<dbReference type="GO" id="GO:0051539">
    <property type="term" value="F:4 iron, 4 sulfur cluster binding"/>
    <property type="evidence" value="ECO:0007669"/>
    <property type="project" value="UniProtKB-KW"/>
</dbReference>
<reference evidence="7 8" key="1">
    <citation type="submission" date="2018-04" db="EMBL/GenBank/DDBJ databases">
        <title>Complete genome uncultured novel isolate.</title>
        <authorList>
            <person name="Merlino G."/>
        </authorList>
    </citation>
    <scope>NUCLEOTIDE SEQUENCE [LARGE SCALE GENOMIC DNA]</scope>
    <source>
        <strain evidence="8">R1DC9</strain>
    </source>
</reference>
<keyword evidence="4" id="KW-0408">Iron</keyword>
<dbReference type="AlphaFoldDB" id="A0A4D7JME0"/>
<evidence type="ECO:0000256" key="2">
    <source>
        <dbReference type="ARBA" id="ARBA00022723"/>
    </source>
</evidence>
<feature type="signal peptide" evidence="6">
    <location>
        <begin position="1"/>
        <end position="26"/>
    </location>
</feature>
<keyword evidence="8" id="KW-1185">Reference proteome</keyword>
<dbReference type="GO" id="GO:0016491">
    <property type="term" value="F:oxidoreductase activity"/>
    <property type="evidence" value="ECO:0007669"/>
    <property type="project" value="UniProtKB-KW"/>
</dbReference>
<proteinExistence type="predicted"/>
<accession>A0A4D7JME0</accession>
<evidence type="ECO:0000256" key="3">
    <source>
        <dbReference type="ARBA" id="ARBA00023002"/>
    </source>
</evidence>
<dbReference type="SUPFAM" id="SSF51905">
    <property type="entry name" value="FAD/NAD(P)-binding domain"/>
    <property type="match status" value="1"/>
</dbReference>
<name>A0A4D7JME0_9BACT</name>
<organism evidence="7 8">
    <name type="scientific">Mangrovivirga cuniculi</name>
    <dbReference type="NCBI Taxonomy" id="2715131"/>
    <lineage>
        <taxon>Bacteria</taxon>
        <taxon>Pseudomonadati</taxon>
        <taxon>Bacteroidota</taxon>
        <taxon>Cytophagia</taxon>
        <taxon>Cytophagales</taxon>
        <taxon>Mangrovivirgaceae</taxon>
        <taxon>Mangrovivirga</taxon>
    </lineage>
</organism>
<dbReference type="GO" id="GO:0046872">
    <property type="term" value="F:metal ion binding"/>
    <property type="evidence" value="ECO:0007669"/>
    <property type="project" value="UniProtKB-KW"/>
</dbReference>